<evidence type="ECO:0000256" key="3">
    <source>
        <dbReference type="ARBA" id="ARBA00022989"/>
    </source>
</evidence>
<sequence length="173" mass="18168">MKFLRDLFILAGRLLVHSKRMPVFVIISIIQPVLWLLLFGQLFGGVTALGGFGTQSYVDFLVPGLAVMAALFGSAYSGMSLLMDHERGILDRFLVTPAARGALIGAYVAHSGVLVMGQATAIIGVGLLLGAGMTGGVLAYPVILLAAFLLGSAFGALSNALALMIPRMMRSSR</sequence>
<dbReference type="PANTHER" id="PTHR43229:SF2">
    <property type="entry name" value="NODULATION PROTEIN J"/>
    <property type="match status" value="1"/>
</dbReference>
<dbReference type="PANTHER" id="PTHR43229">
    <property type="entry name" value="NODULATION PROTEIN J"/>
    <property type="match status" value="1"/>
</dbReference>
<keyword evidence="8" id="KW-1185">Reference proteome</keyword>
<dbReference type="Pfam" id="PF01061">
    <property type="entry name" value="ABC2_membrane"/>
    <property type="match status" value="1"/>
</dbReference>
<dbReference type="RefSeq" id="WP_150006945.1">
    <property type="nucleotide sequence ID" value="NZ_BKCN01000005.1"/>
</dbReference>
<evidence type="ECO:0000313" key="7">
    <source>
        <dbReference type="EMBL" id="GER03678.1"/>
    </source>
</evidence>
<evidence type="ECO:0000256" key="4">
    <source>
        <dbReference type="ARBA" id="ARBA00023136"/>
    </source>
</evidence>
<organism evidence="7 8">
    <name type="scientific">Iodidimonas nitroreducens</name>
    <dbReference type="NCBI Taxonomy" id="1236968"/>
    <lineage>
        <taxon>Bacteria</taxon>
        <taxon>Pseudomonadati</taxon>
        <taxon>Pseudomonadota</taxon>
        <taxon>Alphaproteobacteria</taxon>
        <taxon>Iodidimonadales</taxon>
        <taxon>Iodidimonadaceae</taxon>
        <taxon>Iodidimonas</taxon>
    </lineage>
</organism>
<reference evidence="7 8" key="1">
    <citation type="submission" date="2019-09" db="EMBL/GenBank/DDBJ databases">
        <title>NBRP : Genome information of microbial organism related human and environment.</title>
        <authorList>
            <person name="Hattori M."/>
            <person name="Oshima K."/>
            <person name="Inaba H."/>
            <person name="Suda W."/>
            <person name="Sakamoto M."/>
            <person name="Iino T."/>
            <person name="Kitahara M."/>
            <person name="Oshida Y."/>
            <person name="Iida T."/>
            <person name="Kudo T."/>
            <person name="Itoh T."/>
            <person name="Ohkuma M."/>
        </authorList>
    </citation>
    <scope>NUCLEOTIDE SEQUENCE [LARGE SCALE GENOMIC DNA]</scope>
    <source>
        <strain evidence="7 8">Q-1</strain>
    </source>
</reference>
<gene>
    <name evidence="7" type="ORF">JCM17846_13600</name>
</gene>
<dbReference type="AlphaFoldDB" id="A0A5A7N6G0"/>
<feature type="transmembrane region" description="Helical" evidence="5">
    <location>
        <begin position="137"/>
        <end position="165"/>
    </location>
</feature>
<dbReference type="Proteomes" id="UP000324996">
    <property type="component" value="Unassembled WGS sequence"/>
</dbReference>
<feature type="transmembrane region" description="Helical" evidence="5">
    <location>
        <begin position="21"/>
        <end position="40"/>
    </location>
</feature>
<comment type="caution">
    <text evidence="7">The sequence shown here is derived from an EMBL/GenBank/DDBJ whole genome shotgun (WGS) entry which is preliminary data.</text>
</comment>
<feature type="transmembrane region" description="Helical" evidence="5">
    <location>
        <begin position="60"/>
        <end position="83"/>
    </location>
</feature>
<keyword evidence="4 5" id="KW-0472">Membrane</keyword>
<dbReference type="InterPro" id="IPR051784">
    <property type="entry name" value="Nod_factor_ABC_transporter"/>
</dbReference>
<evidence type="ECO:0000256" key="2">
    <source>
        <dbReference type="ARBA" id="ARBA00022692"/>
    </source>
</evidence>
<feature type="domain" description="ABC-2 type transporter transmembrane" evidence="6">
    <location>
        <begin position="7"/>
        <end position="157"/>
    </location>
</feature>
<accession>A0A5A7N6G0</accession>
<proteinExistence type="predicted"/>
<dbReference type="EMBL" id="BKCN01000005">
    <property type="protein sequence ID" value="GER03678.1"/>
    <property type="molecule type" value="Genomic_DNA"/>
</dbReference>
<evidence type="ECO:0000259" key="6">
    <source>
        <dbReference type="Pfam" id="PF01061"/>
    </source>
</evidence>
<name>A0A5A7N6G0_9PROT</name>
<protein>
    <recommendedName>
        <fullName evidence="6">ABC-2 type transporter transmembrane domain-containing protein</fullName>
    </recommendedName>
</protein>
<evidence type="ECO:0000256" key="1">
    <source>
        <dbReference type="ARBA" id="ARBA00004141"/>
    </source>
</evidence>
<keyword evidence="3 5" id="KW-1133">Transmembrane helix</keyword>
<keyword evidence="2 5" id="KW-0812">Transmembrane</keyword>
<dbReference type="InterPro" id="IPR013525">
    <property type="entry name" value="ABC2_TM"/>
</dbReference>
<evidence type="ECO:0000313" key="8">
    <source>
        <dbReference type="Proteomes" id="UP000324996"/>
    </source>
</evidence>
<dbReference type="GO" id="GO:0016020">
    <property type="term" value="C:membrane"/>
    <property type="evidence" value="ECO:0007669"/>
    <property type="project" value="UniProtKB-SubCell"/>
</dbReference>
<comment type="subcellular location">
    <subcellularLocation>
        <location evidence="1">Membrane</location>
        <topology evidence="1">Multi-pass membrane protein</topology>
    </subcellularLocation>
</comment>
<feature type="transmembrane region" description="Helical" evidence="5">
    <location>
        <begin position="104"/>
        <end position="131"/>
    </location>
</feature>
<dbReference type="GO" id="GO:0140359">
    <property type="term" value="F:ABC-type transporter activity"/>
    <property type="evidence" value="ECO:0007669"/>
    <property type="project" value="InterPro"/>
</dbReference>
<evidence type="ECO:0000256" key="5">
    <source>
        <dbReference type="SAM" id="Phobius"/>
    </source>
</evidence>